<reference evidence="1" key="1">
    <citation type="submission" date="2014-09" db="EMBL/GenBank/DDBJ databases">
        <authorList>
            <person name="Magalhaes I.L.F."/>
            <person name="Oliveira U."/>
            <person name="Santos F.R."/>
            <person name="Vidigal T.H.D.A."/>
            <person name="Brescovit A.D."/>
            <person name="Santos A.J."/>
        </authorList>
    </citation>
    <scope>NUCLEOTIDE SEQUENCE</scope>
    <source>
        <tissue evidence="1">Shoot tissue taken approximately 20 cm above the soil surface</tissue>
    </source>
</reference>
<reference evidence="1" key="2">
    <citation type="journal article" date="2015" name="Data Brief">
        <title>Shoot transcriptome of the giant reed, Arundo donax.</title>
        <authorList>
            <person name="Barrero R.A."/>
            <person name="Guerrero F.D."/>
            <person name="Moolhuijzen P."/>
            <person name="Goolsby J.A."/>
            <person name="Tidwell J."/>
            <person name="Bellgard S.E."/>
            <person name="Bellgard M.I."/>
        </authorList>
    </citation>
    <scope>NUCLEOTIDE SEQUENCE</scope>
    <source>
        <tissue evidence="1">Shoot tissue taken approximately 20 cm above the soil surface</tissue>
    </source>
</reference>
<organism evidence="1">
    <name type="scientific">Arundo donax</name>
    <name type="common">Giant reed</name>
    <name type="synonym">Donax arundinaceus</name>
    <dbReference type="NCBI Taxonomy" id="35708"/>
    <lineage>
        <taxon>Eukaryota</taxon>
        <taxon>Viridiplantae</taxon>
        <taxon>Streptophyta</taxon>
        <taxon>Embryophyta</taxon>
        <taxon>Tracheophyta</taxon>
        <taxon>Spermatophyta</taxon>
        <taxon>Magnoliopsida</taxon>
        <taxon>Liliopsida</taxon>
        <taxon>Poales</taxon>
        <taxon>Poaceae</taxon>
        <taxon>PACMAD clade</taxon>
        <taxon>Arundinoideae</taxon>
        <taxon>Arundineae</taxon>
        <taxon>Arundo</taxon>
    </lineage>
</organism>
<dbReference type="EMBL" id="GBRH01230567">
    <property type="protein sequence ID" value="JAD67328.1"/>
    <property type="molecule type" value="Transcribed_RNA"/>
</dbReference>
<dbReference type="AlphaFoldDB" id="A0A0A9BYM6"/>
<sequence length="35" mass="4034">MDLLYEASISAVIHISVFCSHDSYSILFCYSHFSF</sequence>
<evidence type="ECO:0000313" key="1">
    <source>
        <dbReference type="EMBL" id="JAD67328.1"/>
    </source>
</evidence>
<proteinExistence type="predicted"/>
<accession>A0A0A9BYM6</accession>
<name>A0A0A9BYM6_ARUDO</name>
<protein>
    <submittedName>
        <fullName evidence="1">Uncharacterized protein</fullName>
    </submittedName>
</protein>